<proteinExistence type="inferred from homology"/>
<feature type="region of interest" description="Disordered" evidence="2">
    <location>
        <begin position="1"/>
        <end position="24"/>
    </location>
</feature>
<comment type="caution">
    <text evidence="4">The sequence shown here is derived from an EMBL/GenBank/DDBJ whole genome shotgun (WGS) entry which is preliminary data.</text>
</comment>
<name>A0AAP0RI36_LIQFO</name>
<dbReference type="InterPro" id="IPR005123">
    <property type="entry name" value="Oxoglu/Fe-dep_dioxygenase_dom"/>
</dbReference>
<dbReference type="Proteomes" id="UP001415857">
    <property type="component" value="Unassembled WGS sequence"/>
</dbReference>
<protein>
    <recommendedName>
        <fullName evidence="3">Fe2OG dioxygenase domain-containing protein</fullName>
    </recommendedName>
</protein>
<dbReference type="Gene3D" id="2.60.120.590">
    <property type="entry name" value="Alpha-ketoglutarate-dependent dioxygenase AlkB-like"/>
    <property type="match status" value="1"/>
</dbReference>
<feature type="domain" description="Fe2OG dioxygenase" evidence="3">
    <location>
        <begin position="143"/>
        <end position="259"/>
    </location>
</feature>
<dbReference type="SUPFAM" id="SSF51197">
    <property type="entry name" value="Clavaminate synthase-like"/>
    <property type="match status" value="1"/>
</dbReference>
<dbReference type="PROSITE" id="PS51471">
    <property type="entry name" value="FE2OG_OXY"/>
    <property type="match status" value="1"/>
</dbReference>
<reference evidence="4 5" key="1">
    <citation type="journal article" date="2024" name="Plant J.">
        <title>Genome sequences and population genomics reveal climatic adaptation and genomic divergence between two closely related sweetgum species.</title>
        <authorList>
            <person name="Xu W.Q."/>
            <person name="Ren C.Q."/>
            <person name="Zhang X.Y."/>
            <person name="Comes H.P."/>
            <person name="Liu X.H."/>
            <person name="Li Y.G."/>
            <person name="Kettle C.J."/>
            <person name="Jalonen R."/>
            <person name="Gaisberger H."/>
            <person name="Ma Y.Z."/>
            <person name="Qiu Y.X."/>
        </authorList>
    </citation>
    <scope>NUCLEOTIDE SEQUENCE [LARGE SCALE GENOMIC DNA]</scope>
    <source>
        <strain evidence="4">Hangzhou</strain>
    </source>
</reference>
<comment type="similarity">
    <text evidence="1">Belongs to the alkB family.</text>
</comment>
<dbReference type="EMBL" id="JBBPBK010000009">
    <property type="protein sequence ID" value="KAK9278339.1"/>
    <property type="molecule type" value="Genomic_DNA"/>
</dbReference>
<dbReference type="InterPro" id="IPR037151">
    <property type="entry name" value="AlkB-like_sf"/>
</dbReference>
<dbReference type="PANTHER" id="PTHR21052">
    <property type="entry name" value="SPERMATOGENESIS ASSOCIATED 11-RELATED"/>
    <property type="match status" value="1"/>
</dbReference>
<feature type="compositionally biased region" description="Basic and acidic residues" evidence="2">
    <location>
        <begin position="1"/>
        <end position="11"/>
    </location>
</feature>
<dbReference type="InterPro" id="IPR027450">
    <property type="entry name" value="AlkB-like"/>
</dbReference>
<evidence type="ECO:0000259" key="3">
    <source>
        <dbReference type="PROSITE" id="PS51471"/>
    </source>
</evidence>
<accession>A0AAP0RI36</accession>
<dbReference type="GO" id="GO:0005759">
    <property type="term" value="C:mitochondrial matrix"/>
    <property type="evidence" value="ECO:0007669"/>
    <property type="project" value="TreeGrafter"/>
</dbReference>
<dbReference type="GO" id="GO:0006974">
    <property type="term" value="P:DNA damage response"/>
    <property type="evidence" value="ECO:0007669"/>
    <property type="project" value="InterPro"/>
</dbReference>
<dbReference type="AlphaFoldDB" id="A0AAP0RI36"/>
<dbReference type="GO" id="GO:0006631">
    <property type="term" value="P:fatty acid metabolic process"/>
    <property type="evidence" value="ECO:0007669"/>
    <property type="project" value="TreeGrafter"/>
</dbReference>
<keyword evidence="5" id="KW-1185">Reference proteome</keyword>
<dbReference type="InterPro" id="IPR032870">
    <property type="entry name" value="ALKBH7-like"/>
</dbReference>
<evidence type="ECO:0000256" key="1">
    <source>
        <dbReference type="ARBA" id="ARBA00007879"/>
    </source>
</evidence>
<evidence type="ECO:0000313" key="4">
    <source>
        <dbReference type="EMBL" id="KAK9278339.1"/>
    </source>
</evidence>
<sequence length="262" mass="29637">MEEKTLLREVFGESSDSEDDKQHPQFVDSTIHEVPSESLHQTNPSWERIIEIDGLWLCTDFLSSQQQSSLLSAVEKEGWFTEASHNQAMRFGDLPTWATELSSSIREAVLFGDCVSEPMDLATSNGDKESCLLPSDLLWREPFFDQIIVNVYQPGEGICAHVDLMRFEDGIAIVSLESSCVMHFSQVEAEAGDNGKEGKNNLSTTKIPVYLTSGSLVLMSGEARYHWKHEINRKSGFQMWEGQEINQKRRTSITLRKLCQVE</sequence>
<gene>
    <name evidence="4" type="ORF">L1049_027904</name>
</gene>
<dbReference type="PANTHER" id="PTHR21052:SF0">
    <property type="entry name" value="ALPHA-KETOGLUTARATE-DEPENDENT DIOXYGENASE ALKB HOMOLOG 7, MITOCHONDRIAL"/>
    <property type="match status" value="1"/>
</dbReference>
<dbReference type="Pfam" id="PF13532">
    <property type="entry name" value="2OG-FeII_Oxy_2"/>
    <property type="match status" value="1"/>
</dbReference>
<evidence type="ECO:0000313" key="5">
    <source>
        <dbReference type="Proteomes" id="UP001415857"/>
    </source>
</evidence>
<organism evidence="4 5">
    <name type="scientific">Liquidambar formosana</name>
    <name type="common">Formosan gum</name>
    <dbReference type="NCBI Taxonomy" id="63359"/>
    <lineage>
        <taxon>Eukaryota</taxon>
        <taxon>Viridiplantae</taxon>
        <taxon>Streptophyta</taxon>
        <taxon>Embryophyta</taxon>
        <taxon>Tracheophyta</taxon>
        <taxon>Spermatophyta</taxon>
        <taxon>Magnoliopsida</taxon>
        <taxon>eudicotyledons</taxon>
        <taxon>Gunneridae</taxon>
        <taxon>Pentapetalae</taxon>
        <taxon>Saxifragales</taxon>
        <taxon>Altingiaceae</taxon>
        <taxon>Liquidambar</taxon>
    </lineage>
</organism>
<evidence type="ECO:0000256" key="2">
    <source>
        <dbReference type="SAM" id="MobiDB-lite"/>
    </source>
</evidence>